<dbReference type="Proteomes" id="UP001172743">
    <property type="component" value="Unassembled WGS sequence"/>
</dbReference>
<comment type="caution">
    <text evidence="1">The sequence shown here is derived from an EMBL/GenBank/DDBJ whole genome shotgun (WGS) entry which is preliminary data.</text>
</comment>
<dbReference type="EMBL" id="JAUHTQ010000003">
    <property type="protein sequence ID" value="MDN4492878.1"/>
    <property type="molecule type" value="Genomic_DNA"/>
</dbReference>
<sequence length="61" mass="7479">MRVYKKQLMIELVRLGHDLHHTERNKNNRKLQVYFFEDSEQLERDIAKLTGHEYVEKAHEN</sequence>
<dbReference type="RefSeq" id="WP_301137107.1">
    <property type="nucleotide sequence ID" value="NZ_JAUHTQ010000003.1"/>
</dbReference>
<evidence type="ECO:0000313" key="2">
    <source>
        <dbReference type="Proteomes" id="UP001172743"/>
    </source>
</evidence>
<name>A0ABT8GN80_9BACL</name>
<reference evidence="1" key="1">
    <citation type="submission" date="2023-07" db="EMBL/GenBank/DDBJ databases">
        <title>Ureibacillus sp. isolated from freshwater well.</title>
        <authorList>
            <person name="Kirdat K."/>
            <person name="Bhatt A."/>
            <person name="Teware R."/>
            <person name="Bhavsar Y."/>
            <person name="Yadav A."/>
        </authorList>
    </citation>
    <scope>NUCLEOTIDE SEQUENCE</scope>
    <source>
        <strain evidence="1">BA0131</strain>
    </source>
</reference>
<gene>
    <name evidence="1" type="ORF">QYB95_04945</name>
</gene>
<keyword evidence="2" id="KW-1185">Reference proteome</keyword>
<accession>A0ABT8GN80</accession>
<evidence type="ECO:0000313" key="1">
    <source>
        <dbReference type="EMBL" id="MDN4492878.1"/>
    </source>
</evidence>
<proteinExistence type="predicted"/>
<evidence type="ECO:0008006" key="3">
    <source>
        <dbReference type="Google" id="ProtNLM"/>
    </source>
</evidence>
<protein>
    <recommendedName>
        <fullName evidence="3">DUF5659 domain-containing protein</fullName>
    </recommendedName>
</protein>
<organism evidence="1 2">
    <name type="scientific">Ureibacillus aquaedulcis</name>
    <dbReference type="NCBI Taxonomy" id="3058421"/>
    <lineage>
        <taxon>Bacteria</taxon>
        <taxon>Bacillati</taxon>
        <taxon>Bacillota</taxon>
        <taxon>Bacilli</taxon>
        <taxon>Bacillales</taxon>
        <taxon>Caryophanaceae</taxon>
        <taxon>Ureibacillus</taxon>
    </lineage>
</organism>